<proteinExistence type="inferred from homology"/>
<dbReference type="InterPro" id="IPR047817">
    <property type="entry name" value="ABC2_TM_bact-type"/>
</dbReference>
<dbReference type="EMBL" id="JANGAC010000013">
    <property type="protein sequence ID" value="MCQ4924575.1"/>
    <property type="molecule type" value="Genomic_DNA"/>
</dbReference>
<dbReference type="InterPro" id="IPR051784">
    <property type="entry name" value="Nod_factor_ABC_transporter"/>
</dbReference>
<keyword evidence="8" id="KW-1185">Reference proteome</keyword>
<reference evidence="7 8" key="1">
    <citation type="submission" date="2022-06" db="EMBL/GenBank/DDBJ databases">
        <title>Isolation of gut microbiota from human fecal samples.</title>
        <authorList>
            <person name="Pamer E.G."/>
            <person name="Barat B."/>
            <person name="Waligurski E."/>
            <person name="Medina S."/>
            <person name="Paddock L."/>
            <person name="Mostad J."/>
        </authorList>
    </citation>
    <scope>NUCLEOTIDE SEQUENCE [LARGE SCALE GENOMIC DNA]</scope>
    <source>
        <strain evidence="7 8">DFI.7.95</strain>
    </source>
</reference>
<organism evidence="7 8">
    <name type="scientific">Tissierella carlieri</name>
    <dbReference type="NCBI Taxonomy" id="689904"/>
    <lineage>
        <taxon>Bacteria</taxon>
        <taxon>Bacillati</taxon>
        <taxon>Bacillota</taxon>
        <taxon>Tissierellia</taxon>
        <taxon>Tissierellales</taxon>
        <taxon>Tissierellaceae</taxon>
        <taxon>Tissierella</taxon>
    </lineage>
</organism>
<dbReference type="PIRSF" id="PIRSF006648">
    <property type="entry name" value="DrrB"/>
    <property type="match status" value="1"/>
</dbReference>
<dbReference type="InterPro" id="IPR013525">
    <property type="entry name" value="ABC2_TM"/>
</dbReference>
<dbReference type="PANTHER" id="PTHR43229:SF6">
    <property type="entry name" value="ABC-TYPE MULTIDRUG TRANSPORT SYSTEM, PERMEASE COMPONENT"/>
    <property type="match status" value="1"/>
</dbReference>
<feature type="transmembrane region" description="Helical" evidence="5">
    <location>
        <begin position="237"/>
        <end position="257"/>
    </location>
</feature>
<evidence type="ECO:0000256" key="1">
    <source>
        <dbReference type="ARBA" id="ARBA00004141"/>
    </source>
</evidence>
<name>A0ABT1SDL7_9FIRM</name>
<dbReference type="Proteomes" id="UP001524478">
    <property type="component" value="Unassembled WGS sequence"/>
</dbReference>
<evidence type="ECO:0000256" key="5">
    <source>
        <dbReference type="RuleBase" id="RU361157"/>
    </source>
</evidence>
<evidence type="ECO:0000256" key="4">
    <source>
        <dbReference type="ARBA" id="ARBA00023136"/>
    </source>
</evidence>
<dbReference type="PROSITE" id="PS51012">
    <property type="entry name" value="ABC_TM2"/>
    <property type="match status" value="1"/>
</dbReference>
<protein>
    <recommendedName>
        <fullName evidence="5">Transport permease protein</fullName>
    </recommendedName>
</protein>
<dbReference type="RefSeq" id="WP_256312294.1">
    <property type="nucleotide sequence ID" value="NZ_JANGAC010000013.1"/>
</dbReference>
<dbReference type="PANTHER" id="PTHR43229">
    <property type="entry name" value="NODULATION PROTEIN J"/>
    <property type="match status" value="1"/>
</dbReference>
<feature type="transmembrane region" description="Helical" evidence="5">
    <location>
        <begin position="63"/>
        <end position="84"/>
    </location>
</feature>
<evidence type="ECO:0000256" key="3">
    <source>
        <dbReference type="ARBA" id="ARBA00022989"/>
    </source>
</evidence>
<sequence>MTAVLSIFKKEFRIFLRYPSWFISALIWPIIFPFGYLFTVKALSGTDAQSLEIFSNFSGTADYVGFILIGTTMWMLMNTMLWSFGTSLRTEQIRGTLESNWLCPVPKITLLLGYSLWQIFSSFVYLLISIIEFKLIYNFRFIGSPLLSLLIIILSLPSIYGIGFIFASLVMWQKEANSMVFLVRGIMSLFCGITYPLAVLPNWMKSISNIIPLTHSISALRSVISAGATIGDIKSQIYYLIFSGIVLMILGFLAFNLTQKKVKESGSLGHY</sequence>
<evidence type="ECO:0000259" key="6">
    <source>
        <dbReference type="PROSITE" id="PS51012"/>
    </source>
</evidence>
<feature type="domain" description="ABC transmembrane type-2" evidence="6">
    <location>
        <begin position="20"/>
        <end position="258"/>
    </location>
</feature>
<gene>
    <name evidence="7" type="ORF">NE686_15845</name>
</gene>
<comment type="similarity">
    <text evidence="5">Belongs to the ABC-2 integral membrane protein family.</text>
</comment>
<keyword evidence="4 5" id="KW-0472">Membrane</keyword>
<dbReference type="InterPro" id="IPR000412">
    <property type="entry name" value="ABC_2_transport"/>
</dbReference>
<feature type="transmembrane region" description="Helical" evidence="5">
    <location>
        <begin position="179"/>
        <end position="198"/>
    </location>
</feature>
<feature type="transmembrane region" description="Helical" evidence="5">
    <location>
        <begin position="21"/>
        <end position="43"/>
    </location>
</feature>
<accession>A0ABT1SDL7</accession>
<comment type="caution">
    <text evidence="7">The sequence shown here is derived from an EMBL/GenBank/DDBJ whole genome shotgun (WGS) entry which is preliminary data.</text>
</comment>
<keyword evidence="5" id="KW-1003">Cell membrane</keyword>
<evidence type="ECO:0000313" key="8">
    <source>
        <dbReference type="Proteomes" id="UP001524478"/>
    </source>
</evidence>
<comment type="subcellular location">
    <subcellularLocation>
        <location evidence="5">Cell membrane</location>
        <topology evidence="5">Multi-pass membrane protein</topology>
    </subcellularLocation>
    <subcellularLocation>
        <location evidence="1">Membrane</location>
        <topology evidence="1">Multi-pass membrane protein</topology>
    </subcellularLocation>
</comment>
<keyword evidence="3 5" id="KW-1133">Transmembrane helix</keyword>
<keyword evidence="5" id="KW-0813">Transport</keyword>
<feature type="transmembrane region" description="Helical" evidence="5">
    <location>
        <begin position="149"/>
        <end position="172"/>
    </location>
</feature>
<evidence type="ECO:0000313" key="7">
    <source>
        <dbReference type="EMBL" id="MCQ4924575.1"/>
    </source>
</evidence>
<feature type="transmembrane region" description="Helical" evidence="5">
    <location>
        <begin position="116"/>
        <end position="137"/>
    </location>
</feature>
<dbReference type="Pfam" id="PF01061">
    <property type="entry name" value="ABC2_membrane"/>
    <property type="match status" value="1"/>
</dbReference>
<evidence type="ECO:0000256" key="2">
    <source>
        <dbReference type="ARBA" id="ARBA00022692"/>
    </source>
</evidence>
<keyword evidence="2 5" id="KW-0812">Transmembrane</keyword>